<protein>
    <recommendedName>
        <fullName evidence="4">Secreted protein</fullName>
    </recommendedName>
</protein>
<evidence type="ECO:0000256" key="1">
    <source>
        <dbReference type="SAM" id="SignalP"/>
    </source>
</evidence>
<keyword evidence="1" id="KW-0732">Signal</keyword>
<evidence type="ECO:0008006" key="4">
    <source>
        <dbReference type="Google" id="ProtNLM"/>
    </source>
</evidence>
<dbReference type="HOGENOM" id="CLU_1660390_0_0_1"/>
<gene>
    <name evidence="2" type="ORF">AUEXF2481DRAFT_355002</name>
</gene>
<reference evidence="2 3" key="1">
    <citation type="journal article" date="2014" name="BMC Genomics">
        <title>Genome sequencing of four Aureobasidium pullulans varieties: biotechnological potential, stress tolerance, and description of new species.</title>
        <authorList>
            <person name="Gostin Ar C."/>
            <person name="Ohm R.A."/>
            <person name="Kogej T."/>
            <person name="Sonjak S."/>
            <person name="Turk M."/>
            <person name="Zajc J."/>
            <person name="Zalar P."/>
            <person name="Grube M."/>
            <person name="Sun H."/>
            <person name="Han J."/>
            <person name="Sharma A."/>
            <person name="Chiniquy J."/>
            <person name="Ngan C.Y."/>
            <person name="Lipzen A."/>
            <person name="Barry K."/>
            <person name="Grigoriev I.V."/>
            <person name="Gunde-Cimerman N."/>
        </authorList>
    </citation>
    <scope>NUCLEOTIDE SEQUENCE [LARGE SCALE GENOMIC DNA]</scope>
    <source>
        <strain evidence="2 3">EXF-2481</strain>
    </source>
</reference>
<dbReference type="EMBL" id="KL584767">
    <property type="protein sequence ID" value="KEQ93138.1"/>
    <property type="molecule type" value="Genomic_DNA"/>
</dbReference>
<dbReference type="RefSeq" id="XP_013341687.1">
    <property type="nucleotide sequence ID" value="XM_013486233.1"/>
</dbReference>
<proteinExistence type="predicted"/>
<keyword evidence="3" id="KW-1185">Reference proteome</keyword>
<feature type="chain" id="PRO_5001704565" description="Secreted protein" evidence="1">
    <location>
        <begin position="21"/>
        <end position="159"/>
    </location>
</feature>
<accession>A0A074Y5W0</accession>
<dbReference type="AlphaFoldDB" id="A0A074Y5W0"/>
<dbReference type="Proteomes" id="UP000030641">
    <property type="component" value="Unassembled WGS sequence"/>
</dbReference>
<feature type="signal peptide" evidence="1">
    <location>
        <begin position="1"/>
        <end position="20"/>
    </location>
</feature>
<sequence length="159" mass="17740">MSLWGHFLSLILVMPIPVNGVCVSGHHPATIRPTAPRVSRSTRVLARLFLASKPHTSCLHHSKSHALLGLVVLHDGGQVDRHCIRATTWQDDASSLQIPPALLSCVSARDHRHFELIMFATARSTSDWVSSQPKRKLIIPPQLIFSLVHWHLHPKVNCQ</sequence>
<name>A0A074Y5W0_AURSE</name>
<evidence type="ECO:0000313" key="2">
    <source>
        <dbReference type="EMBL" id="KEQ93138.1"/>
    </source>
</evidence>
<dbReference type="GeneID" id="25365337"/>
<evidence type="ECO:0000313" key="3">
    <source>
        <dbReference type="Proteomes" id="UP000030641"/>
    </source>
</evidence>
<organism evidence="2 3">
    <name type="scientific">Aureobasidium subglaciale (strain EXF-2481)</name>
    <name type="common">Aureobasidium pullulans var. subglaciale</name>
    <dbReference type="NCBI Taxonomy" id="1043005"/>
    <lineage>
        <taxon>Eukaryota</taxon>
        <taxon>Fungi</taxon>
        <taxon>Dikarya</taxon>
        <taxon>Ascomycota</taxon>
        <taxon>Pezizomycotina</taxon>
        <taxon>Dothideomycetes</taxon>
        <taxon>Dothideomycetidae</taxon>
        <taxon>Dothideales</taxon>
        <taxon>Saccotheciaceae</taxon>
        <taxon>Aureobasidium</taxon>
    </lineage>
</organism>
<dbReference type="InParanoid" id="A0A074Y5W0"/>